<dbReference type="EMBL" id="JAGTXB010000001">
    <property type="protein sequence ID" value="MBS0025742.1"/>
    <property type="molecule type" value="Genomic_DNA"/>
</dbReference>
<organism evidence="3 4">
    <name type="scientific">Chitinophaga hostae</name>
    <dbReference type="NCBI Taxonomy" id="2831022"/>
    <lineage>
        <taxon>Bacteria</taxon>
        <taxon>Pseudomonadati</taxon>
        <taxon>Bacteroidota</taxon>
        <taxon>Chitinophagia</taxon>
        <taxon>Chitinophagales</taxon>
        <taxon>Chitinophagaceae</taxon>
        <taxon>Chitinophaga</taxon>
    </lineage>
</organism>
<dbReference type="Pfam" id="PF13568">
    <property type="entry name" value="OMP_b-brl_2"/>
    <property type="match status" value="1"/>
</dbReference>
<gene>
    <name evidence="3" type="ORF">KE626_00325</name>
</gene>
<reference evidence="3 4" key="1">
    <citation type="submission" date="2021-04" db="EMBL/GenBank/DDBJ databases">
        <title>Chitinophaga sp. nov., isolated from the rhizosphere soil.</title>
        <authorList>
            <person name="He S."/>
        </authorList>
    </citation>
    <scope>NUCLEOTIDE SEQUENCE [LARGE SCALE GENOMIC DNA]</scope>
    <source>
        <strain evidence="3 4">2R12</strain>
    </source>
</reference>
<feature type="chain" id="PRO_5046817890" evidence="1">
    <location>
        <begin position="21"/>
        <end position="227"/>
    </location>
</feature>
<dbReference type="InterPro" id="IPR025665">
    <property type="entry name" value="Beta-barrel_OMP_2"/>
</dbReference>
<evidence type="ECO:0000313" key="4">
    <source>
        <dbReference type="Proteomes" id="UP000676386"/>
    </source>
</evidence>
<evidence type="ECO:0000259" key="2">
    <source>
        <dbReference type="Pfam" id="PF13568"/>
    </source>
</evidence>
<dbReference type="RefSeq" id="WP_211970771.1">
    <property type="nucleotide sequence ID" value="NZ_CBFHAM010000066.1"/>
</dbReference>
<keyword evidence="1" id="KW-0732">Signal</keyword>
<feature type="signal peptide" evidence="1">
    <location>
        <begin position="1"/>
        <end position="20"/>
    </location>
</feature>
<evidence type="ECO:0000313" key="3">
    <source>
        <dbReference type="EMBL" id="MBS0025742.1"/>
    </source>
</evidence>
<evidence type="ECO:0000256" key="1">
    <source>
        <dbReference type="SAM" id="SignalP"/>
    </source>
</evidence>
<comment type="caution">
    <text evidence="3">The sequence shown here is derived from an EMBL/GenBank/DDBJ whole genome shotgun (WGS) entry which is preliminary data.</text>
</comment>
<sequence>MKFSTFLFAAMFFIVMTSRAQTSLGLRGGYVNAGLGSGNNAARGTDRIDSWQAGFYTNTPLFNRGYLQSGISYIVKGAELDYNVPPPANLFASGATRLKLQYLQLPVNFVYKQPVGIGKLIVGAGPYVAYCVRGDYNVSAYSDGKLVQTGSQRVNFGSSPNIFGTGMRMQRWDAGLNFVAGVELNCFLTLTAHYDYGLMDVDKSPGNELKNRYWGVSLGVLFDREDW</sequence>
<dbReference type="Proteomes" id="UP000676386">
    <property type="component" value="Unassembled WGS sequence"/>
</dbReference>
<protein>
    <submittedName>
        <fullName evidence="3">Outer membrane beta-barrel protein</fullName>
    </submittedName>
</protein>
<proteinExistence type="predicted"/>
<keyword evidence="4" id="KW-1185">Reference proteome</keyword>
<feature type="domain" description="Outer membrane protein beta-barrel" evidence="2">
    <location>
        <begin position="51"/>
        <end position="202"/>
    </location>
</feature>
<accession>A0ABS5ITQ0</accession>
<name>A0ABS5ITQ0_9BACT</name>